<dbReference type="GO" id="GO:0003700">
    <property type="term" value="F:DNA-binding transcription factor activity"/>
    <property type="evidence" value="ECO:0007669"/>
    <property type="project" value="InterPro"/>
</dbReference>
<dbReference type="InterPro" id="IPR009057">
    <property type="entry name" value="Homeodomain-like_sf"/>
</dbReference>
<dbReference type="SMART" id="SM00448">
    <property type="entry name" value="REC"/>
    <property type="match status" value="1"/>
</dbReference>
<dbReference type="GO" id="GO:0000160">
    <property type="term" value="P:phosphorelay signal transduction system"/>
    <property type="evidence" value="ECO:0007669"/>
    <property type="project" value="InterPro"/>
</dbReference>
<reference evidence="7 8" key="1">
    <citation type="submission" date="2017-07" db="EMBL/GenBank/DDBJ databases">
        <title>Genome sequencing and assembly of Paenibacillus rigui.</title>
        <authorList>
            <person name="Mayilraj S."/>
        </authorList>
    </citation>
    <scope>NUCLEOTIDE SEQUENCE [LARGE SCALE GENOMIC DNA]</scope>
    <source>
        <strain evidence="7 8">JCM 16352</strain>
    </source>
</reference>
<dbReference type="InterPro" id="IPR011006">
    <property type="entry name" value="CheY-like_superfamily"/>
</dbReference>
<dbReference type="RefSeq" id="WP_094017686.1">
    <property type="nucleotide sequence ID" value="NZ_NMQW01000046.1"/>
</dbReference>
<keyword evidence="2 7" id="KW-0238">DNA-binding</keyword>
<dbReference type="Gene3D" id="1.10.10.60">
    <property type="entry name" value="Homeodomain-like"/>
    <property type="match status" value="2"/>
</dbReference>
<keyword evidence="4" id="KW-0597">Phosphoprotein</keyword>
<name>A0A229UJB1_9BACL</name>
<dbReference type="SMART" id="SM00342">
    <property type="entry name" value="HTH_ARAC"/>
    <property type="match status" value="1"/>
</dbReference>
<comment type="caution">
    <text evidence="7">The sequence shown here is derived from an EMBL/GenBank/DDBJ whole genome shotgun (WGS) entry which is preliminary data.</text>
</comment>
<evidence type="ECO:0000259" key="6">
    <source>
        <dbReference type="PROSITE" id="PS50110"/>
    </source>
</evidence>
<dbReference type="PANTHER" id="PTHR43280:SF28">
    <property type="entry name" value="HTH-TYPE TRANSCRIPTIONAL ACTIVATOR RHAS"/>
    <property type="match status" value="1"/>
</dbReference>
<dbReference type="PROSITE" id="PS01124">
    <property type="entry name" value="HTH_ARAC_FAMILY_2"/>
    <property type="match status" value="1"/>
</dbReference>
<keyword evidence="8" id="KW-1185">Reference proteome</keyword>
<dbReference type="Pfam" id="PF00072">
    <property type="entry name" value="Response_reg"/>
    <property type="match status" value="1"/>
</dbReference>
<evidence type="ECO:0000256" key="1">
    <source>
        <dbReference type="ARBA" id="ARBA00023015"/>
    </source>
</evidence>
<evidence type="ECO:0000313" key="7">
    <source>
        <dbReference type="EMBL" id="OXM83470.1"/>
    </source>
</evidence>
<dbReference type="Proteomes" id="UP000215509">
    <property type="component" value="Unassembled WGS sequence"/>
</dbReference>
<gene>
    <name evidence="7" type="ORF">CF651_25445</name>
</gene>
<keyword evidence="3" id="KW-0804">Transcription</keyword>
<dbReference type="InterPro" id="IPR020449">
    <property type="entry name" value="Tscrpt_reg_AraC-type_HTH"/>
</dbReference>
<dbReference type="GO" id="GO:0043565">
    <property type="term" value="F:sequence-specific DNA binding"/>
    <property type="evidence" value="ECO:0007669"/>
    <property type="project" value="InterPro"/>
</dbReference>
<protein>
    <submittedName>
        <fullName evidence="7">DNA-binding response regulator</fullName>
    </submittedName>
</protein>
<evidence type="ECO:0000256" key="4">
    <source>
        <dbReference type="PROSITE-ProRule" id="PRU00169"/>
    </source>
</evidence>
<dbReference type="PRINTS" id="PR00032">
    <property type="entry name" value="HTHARAC"/>
</dbReference>
<keyword evidence="1" id="KW-0805">Transcription regulation</keyword>
<dbReference type="PANTHER" id="PTHR43280">
    <property type="entry name" value="ARAC-FAMILY TRANSCRIPTIONAL REGULATOR"/>
    <property type="match status" value="1"/>
</dbReference>
<dbReference type="AlphaFoldDB" id="A0A229UJB1"/>
<dbReference type="InterPro" id="IPR018062">
    <property type="entry name" value="HTH_AraC-typ_CS"/>
</dbReference>
<dbReference type="InterPro" id="IPR001789">
    <property type="entry name" value="Sig_transdc_resp-reg_receiver"/>
</dbReference>
<accession>A0A229UJB1</accession>
<dbReference type="SUPFAM" id="SSF46689">
    <property type="entry name" value="Homeodomain-like"/>
    <property type="match status" value="2"/>
</dbReference>
<evidence type="ECO:0000256" key="3">
    <source>
        <dbReference type="ARBA" id="ARBA00023163"/>
    </source>
</evidence>
<dbReference type="EMBL" id="NMQW01000046">
    <property type="protein sequence ID" value="OXM83470.1"/>
    <property type="molecule type" value="Genomic_DNA"/>
</dbReference>
<evidence type="ECO:0000313" key="8">
    <source>
        <dbReference type="Proteomes" id="UP000215509"/>
    </source>
</evidence>
<dbReference type="SUPFAM" id="SSF52172">
    <property type="entry name" value="CheY-like"/>
    <property type="match status" value="1"/>
</dbReference>
<evidence type="ECO:0000256" key="2">
    <source>
        <dbReference type="ARBA" id="ARBA00023125"/>
    </source>
</evidence>
<dbReference type="Gene3D" id="3.40.50.2300">
    <property type="match status" value="1"/>
</dbReference>
<dbReference type="PROSITE" id="PS00041">
    <property type="entry name" value="HTH_ARAC_FAMILY_1"/>
    <property type="match status" value="1"/>
</dbReference>
<evidence type="ECO:0000259" key="5">
    <source>
        <dbReference type="PROSITE" id="PS01124"/>
    </source>
</evidence>
<dbReference type="PROSITE" id="PS50110">
    <property type="entry name" value="RESPONSE_REGULATORY"/>
    <property type="match status" value="1"/>
</dbReference>
<dbReference type="CDD" id="cd17536">
    <property type="entry name" value="REC_YesN-like"/>
    <property type="match status" value="1"/>
</dbReference>
<feature type="modified residue" description="4-aspartylphosphate" evidence="4">
    <location>
        <position position="55"/>
    </location>
</feature>
<dbReference type="OrthoDB" id="1769137at2"/>
<feature type="domain" description="HTH araC/xylS-type" evidence="5">
    <location>
        <begin position="376"/>
        <end position="474"/>
    </location>
</feature>
<organism evidence="7 8">
    <name type="scientific">Paenibacillus rigui</name>
    <dbReference type="NCBI Taxonomy" id="554312"/>
    <lineage>
        <taxon>Bacteria</taxon>
        <taxon>Bacillati</taxon>
        <taxon>Bacillota</taxon>
        <taxon>Bacilli</taxon>
        <taxon>Bacillales</taxon>
        <taxon>Paenibacillaceae</taxon>
        <taxon>Paenibacillus</taxon>
    </lineage>
</organism>
<feature type="domain" description="Response regulatory" evidence="6">
    <location>
        <begin position="3"/>
        <end position="120"/>
    </location>
</feature>
<dbReference type="Pfam" id="PF12833">
    <property type="entry name" value="HTH_18"/>
    <property type="match status" value="1"/>
</dbReference>
<proteinExistence type="predicted"/>
<sequence>MIKVLVVDDDKLVRKGLISAMPWSDFGMEVVGEANNGEKALDFLQSNAVDLLLTDLAMPVMSGIELMRVVRKSYPHIHMVVLTLHQDFEYVQEALRLGAIDYIAKVQLEKERFEEVLERIIHRIQQDHRQQGSGVQTHADGIEPGDAVQEQGGYTADRGYAFVTLDSELDGSWLGKWSDASGPIVEVDLNLWLWVASNEGVSEFPLEAFKRQQAAQLEGWALVELEGLSGMQPKDVHRALREYREKELFYEYAPRHELIRLSLNRDAEPKPAASEEGLADWKAQWLSYDWIHQEEQFVSLLEKLKRLRLPQAKLFGLVYSLFDDWNRVFHHVSEMRLPASFHYWFQTAAWYESVRDMIRGQMDKTSYSQEVIHSIMKALTMIHEALDQQLTAADLAKRVSMSRSYFSQCFKDIAGKTFNDYLRQARVDKAKQYLLHTNKTIIWIAENTGYSDEKYFSRTFRELTGMLPSEFRTANREGRPLSSK</sequence>
<dbReference type="InterPro" id="IPR018060">
    <property type="entry name" value="HTH_AraC"/>
</dbReference>